<gene>
    <name evidence="2" type="ORF">GCM10007425_25080</name>
</gene>
<reference evidence="2" key="2">
    <citation type="submission" date="2020-09" db="EMBL/GenBank/DDBJ databases">
        <authorList>
            <person name="Sun Q."/>
            <person name="Zhou Y."/>
        </authorList>
    </citation>
    <scope>NUCLEOTIDE SEQUENCE</scope>
    <source>
        <strain evidence="2">CGMCC 1.15760</strain>
    </source>
</reference>
<evidence type="ECO:0000256" key="1">
    <source>
        <dbReference type="SAM" id="Phobius"/>
    </source>
</evidence>
<proteinExistence type="predicted"/>
<evidence type="ECO:0000313" key="3">
    <source>
        <dbReference type="Proteomes" id="UP000616608"/>
    </source>
</evidence>
<keyword evidence="3" id="KW-1185">Reference proteome</keyword>
<dbReference type="AlphaFoldDB" id="A0A917G9H3"/>
<keyword evidence="1" id="KW-0812">Transmembrane</keyword>
<feature type="transmembrane region" description="Helical" evidence="1">
    <location>
        <begin position="103"/>
        <end position="124"/>
    </location>
</feature>
<feature type="transmembrane region" description="Helical" evidence="1">
    <location>
        <begin position="74"/>
        <end position="97"/>
    </location>
</feature>
<dbReference type="Proteomes" id="UP000616608">
    <property type="component" value="Unassembled WGS sequence"/>
</dbReference>
<accession>A0A917G9H3</accession>
<keyword evidence="1" id="KW-0472">Membrane</keyword>
<comment type="caution">
    <text evidence="2">The sequence shown here is derived from an EMBL/GenBank/DDBJ whole genome shotgun (WGS) entry which is preliminary data.</text>
</comment>
<reference evidence="2" key="1">
    <citation type="journal article" date="2014" name="Int. J. Syst. Evol. Microbiol.">
        <title>Complete genome sequence of Corynebacterium casei LMG S-19264T (=DSM 44701T), isolated from a smear-ripened cheese.</title>
        <authorList>
            <consortium name="US DOE Joint Genome Institute (JGI-PGF)"/>
            <person name="Walter F."/>
            <person name="Albersmeier A."/>
            <person name="Kalinowski J."/>
            <person name="Ruckert C."/>
        </authorList>
    </citation>
    <scope>NUCLEOTIDE SEQUENCE</scope>
    <source>
        <strain evidence="2">CGMCC 1.15760</strain>
    </source>
</reference>
<feature type="transmembrane region" description="Helical" evidence="1">
    <location>
        <begin position="7"/>
        <end position="26"/>
    </location>
</feature>
<protein>
    <submittedName>
        <fullName evidence="2">Uncharacterized protein</fullName>
    </submittedName>
</protein>
<evidence type="ECO:0000313" key="2">
    <source>
        <dbReference type="EMBL" id="GGG29440.1"/>
    </source>
</evidence>
<keyword evidence="1" id="KW-1133">Transmembrane helix</keyword>
<name>A0A917G9H3_9BACI</name>
<dbReference type="RefSeq" id="WP_188615401.1">
    <property type="nucleotide sequence ID" value="NZ_BMJT01000008.1"/>
</dbReference>
<feature type="transmembrane region" description="Helical" evidence="1">
    <location>
        <begin position="32"/>
        <end position="53"/>
    </location>
</feature>
<dbReference type="EMBL" id="BMJT01000008">
    <property type="protein sequence ID" value="GGG29440.1"/>
    <property type="molecule type" value="Genomic_DNA"/>
</dbReference>
<sequence length="129" mass="15048">MRQLKRTLFLLNIYTVVSISFLLRFTTNTMKIVFIIMLLIINVAVLSVTIMANKKEINVHFIVGKSIKKDMQDTLMVFGLTHVMTVLIISIVLHHLFEVKYDVILQMTIIIVLLMLQMVVKYVLLRKLR</sequence>
<organism evidence="2 3">
    <name type="scientific">Lysinibacillus alkalisoli</name>
    <dbReference type="NCBI Taxonomy" id="1911548"/>
    <lineage>
        <taxon>Bacteria</taxon>
        <taxon>Bacillati</taxon>
        <taxon>Bacillota</taxon>
        <taxon>Bacilli</taxon>
        <taxon>Bacillales</taxon>
        <taxon>Bacillaceae</taxon>
        <taxon>Lysinibacillus</taxon>
    </lineage>
</organism>